<organism evidence="2 3">
    <name type="scientific">Citrus x changshan-huyou</name>
    <dbReference type="NCBI Taxonomy" id="2935761"/>
    <lineage>
        <taxon>Eukaryota</taxon>
        <taxon>Viridiplantae</taxon>
        <taxon>Streptophyta</taxon>
        <taxon>Embryophyta</taxon>
        <taxon>Tracheophyta</taxon>
        <taxon>Spermatophyta</taxon>
        <taxon>Magnoliopsida</taxon>
        <taxon>eudicotyledons</taxon>
        <taxon>Gunneridae</taxon>
        <taxon>Pentapetalae</taxon>
        <taxon>rosids</taxon>
        <taxon>malvids</taxon>
        <taxon>Sapindales</taxon>
        <taxon>Rutaceae</taxon>
        <taxon>Aurantioideae</taxon>
        <taxon>Citrus</taxon>
    </lineage>
</organism>
<reference evidence="2 3" key="1">
    <citation type="submission" date="2024-05" db="EMBL/GenBank/DDBJ databases">
        <title>Haplotype-resolved chromosome-level genome assembly of Huyou (Citrus changshanensis).</title>
        <authorList>
            <person name="Miao C."/>
            <person name="Chen W."/>
            <person name="Wu Y."/>
            <person name="Wang L."/>
            <person name="Zhao S."/>
            <person name="Grierson D."/>
            <person name="Xu C."/>
            <person name="Chen K."/>
        </authorList>
    </citation>
    <scope>NUCLEOTIDE SEQUENCE [LARGE SCALE GENOMIC DNA]</scope>
    <source>
        <strain evidence="2">01-14</strain>
        <tissue evidence="2">Leaf</tissue>
    </source>
</reference>
<keyword evidence="3" id="KW-1185">Reference proteome</keyword>
<accession>A0AAP0QUG3</accession>
<dbReference type="AlphaFoldDB" id="A0AAP0QUG3"/>
<proteinExistence type="predicted"/>
<feature type="region of interest" description="Disordered" evidence="1">
    <location>
        <begin position="1"/>
        <end position="20"/>
    </location>
</feature>
<dbReference type="Proteomes" id="UP001428341">
    <property type="component" value="Unassembled WGS sequence"/>
</dbReference>
<evidence type="ECO:0000256" key="1">
    <source>
        <dbReference type="SAM" id="MobiDB-lite"/>
    </source>
</evidence>
<sequence>MAERNEETGGGGGIGEAGRGVWNGREFRIHLQGRKFDDVQIRVTRKEIIITECGNMNLITRSRLPRTASSHFTPFMQNGFLVVTFDRVNFAKKI</sequence>
<feature type="compositionally biased region" description="Gly residues" evidence="1">
    <location>
        <begin position="8"/>
        <end position="18"/>
    </location>
</feature>
<comment type="caution">
    <text evidence="2">The sequence shown here is derived from an EMBL/GenBank/DDBJ whole genome shotgun (WGS) entry which is preliminary data.</text>
</comment>
<protein>
    <submittedName>
        <fullName evidence="2">Uncharacterized protein</fullName>
    </submittedName>
</protein>
<gene>
    <name evidence="2" type="ORF">WN944_001098</name>
</gene>
<name>A0AAP0QUG3_9ROSI</name>
<evidence type="ECO:0000313" key="3">
    <source>
        <dbReference type="Proteomes" id="UP001428341"/>
    </source>
</evidence>
<dbReference type="EMBL" id="JBCGBO010000004">
    <property type="protein sequence ID" value="KAK9208738.1"/>
    <property type="molecule type" value="Genomic_DNA"/>
</dbReference>
<evidence type="ECO:0000313" key="2">
    <source>
        <dbReference type="EMBL" id="KAK9208738.1"/>
    </source>
</evidence>